<evidence type="ECO:0000256" key="2">
    <source>
        <dbReference type="ARBA" id="ARBA00022771"/>
    </source>
</evidence>
<dbReference type="EMBL" id="MK507817">
    <property type="protein sequence ID" value="QBM78989.1"/>
    <property type="molecule type" value="Genomic_DNA"/>
</dbReference>
<keyword evidence="2" id="KW-0863">Zinc-finger</keyword>
<dbReference type="PROSITE" id="PS00518">
    <property type="entry name" value="ZF_RING_1"/>
    <property type="match status" value="1"/>
</dbReference>
<protein>
    <submittedName>
        <fullName evidence="5">Hoar</fullName>
    </submittedName>
</protein>
<proteinExistence type="predicted"/>
<feature type="region of interest" description="Disordered" evidence="4">
    <location>
        <begin position="640"/>
        <end position="659"/>
    </location>
</feature>
<feature type="compositionally biased region" description="Low complexity" evidence="4">
    <location>
        <begin position="354"/>
        <end position="390"/>
    </location>
</feature>
<evidence type="ECO:0000256" key="3">
    <source>
        <dbReference type="ARBA" id="ARBA00022833"/>
    </source>
</evidence>
<keyword evidence="1" id="KW-0479">Metal-binding</keyword>
<dbReference type="GO" id="GO:0008270">
    <property type="term" value="F:zinc ion binding"/>
    <property type="evidence" value="ECO:0007669"/>
    <property type="project" value="UniProtKB-KW"/>
</dbReference>
<feature type="region of interest" description="Disordered" evidence="4">
    <location>
        <begin position="320"/>
        <end position="402"/>
    </location>
</feature>
<feature type="compositionally biased region" description="Low complexity" evidence="4">
    <location>
        <begin position="320"/>
        <end position="344"/>
    </location>
</feature>
<accession>A0A482EU50</accession>
<keyword evidence="3" id="KW-0862">Zinc</keyword>
<reference evidence="5" key="1">
    <citation type="submission" date="2019-02" db="EMBL/GenBank/DDBJ databases">
        <title>Whole genome sequence analysis of the Helicoverpa armigera single nucleopolyhedrovirus isolated from unreported host Heliothis peltigera.</title>
        <authorList>
            <person name="Eroglu G.B."/>
            <person name="Inan C."/>
            <person name="Demirbag Z."/>
        </authorList>
    </citation>
    <scope>NUCLEOTIDE SEQUENCE</scope>
    <source>
        <strain evidence="5">HearNPV-TR</strain>
    </source>
</reference>
<evidence type="ECO:0000256" key="4">
    <source>
        <dbReference type="SAM" id="MobiDB-lite"/>
    </source>
</evidence>
<name>A0A482EU50_9ABAC</name>
<evidence type="ECO:0000313" key="5">
    <source>
        <dbReference type="EMBL" id="QBM78989.1"/>
    </source>
</evidence>
<organism evidence="5">
    <name type="scientific">Helicoverpa armigera nucleopolyhedrovirus</name>
    <dbReference type="NCBI Taxonomy" id="51313"/>
    <lineage>
        <taxon>Viruses</taxon>
        <taxon>Viruses incertae sedis</taxon>
        <taxon>Naldaviricetes</taxon>
        <taxon>Lefavirales</taxon>
        <taxon>Baculoviridae</taxon>
        <taxon>Alphabaculovirus</taxon>
        <taxon>Alphabaculovirus helarmigerae</taxon>
    </lineage>
</organism>
<sequence>MITNLYIVAANQTRIQFGTSTMPSNNKRRVISDSSSSSETAVSETAVSQLNNHKTLEISENISEQRIYVYLHLSQNKKRLGYVCKTTKRFRMSGVTAKCHHVYSNKLFDLYDHVSTMSVFSNYRKSLESFVTLLTKKAAMEKINYYAVQLTAYLNANLSDDNSIYSATQKFINKMRYMNNKEAIVQCLNMYKMCDSASVDDNGISLNLQNIRHQLFLLNEYCRPAFDNEHDRLKIEIQKTKTKHSDYLRQHKLDNVITKCSYCNIHSTDTLYPQCMHRMCTECLLRSIQINTCMTCKRSKTSDRNSDSDSEVYDEVVDVNNTNKNHDNNSTNDNVDDNNSNCNDATIYNEDTADLNTNTVNNDETTVDNDASVNDNDVNNVNTNVNNDNQNDNDKNSVDDDDDISNLSLPIVNITNLSRTVLDNHCDNASDNVFPSSNNNINMNEFALQPKQKLSKTSPEQLQASEVIVSQINEISQIENEVRNLLEKEISSTTVSPVAMSTEELDSIDKELAKSTNVDKNGKYFEHITVKTEKTSKDANTTDNNNDTEPFDIAIKQELFGDDFNTECENPDYINEYHEECVPKQEPVDMSDVECLNLPLSPARFVNDDSDDDVEIVQWADNMKPQIATFRMVRVPVLRTKEPPAKRQRTSRARKADNI</sequence>
<evidence type="ECO:0000256" key="1">
    <source>
        <dbReference type="ARBA" id="ARBA00022723"/>
    </source>
</evidence>
<dbReference type="InterPro" id="IPR017907">
    <property type="entry name" value="Znf_RING_CS"/>
</dbReference>